<dbReference type="AlphaFoldDB" id="A0A239P9U5"/>
<evidence type="ECO:0000313" key="6">
    <source>
        <dbReference type="EMBL" id="SNT63807.1"/>
    </source>
</evidence>
<dbReference type="InterPro" id="IPR011006">
    <property type="entry name" value="CheY-like_superfamily"/>
</dbReference>
<keyword evidence="7" id="KW-1185">Reference proteome</keyword>
<evidence type="ECO:0000256" key="1">
    <source>
        <dbReference type="ARBA" id="ARBA00022679"/>
    </source>
</evidence>
<dbReference type="Gene3D" id="1.10.10.10">
    <property type="entry name" value="Winged helix-like DNA-binding domain superfamily/Winged helix DNA-binding domain"/>
    <property type="match status" value="1"/>
</dbReference>
<protein>
    <submittedName>
        <fullName evidence="6">GAF domain-containing protein</fullName>
    </submittedName>
</protein>
<keyword evidence="2" id="KW-0418">Kinase</keyword>
<evidence type="ECO:0000313" key="7">
    <source>
        <dbReference type="Proteomes" id="UP000198282"/>
    </source>
</evidence>
<name>A0A239P9U5_9ACTN</name>
<dbReference type="InterPro" id="IPR003018">
    <property type="entry name" value="GAF"/>
</dbReference>
<dbReference type="InterPro" id="IPR012074">
    <property type="entry name" value="GAF_ANTAR"/>
</dbReference>
<evidence type="ECO:0000256" key="3">
    <source>
        <dbReference type="ARBA" id="ARBA00023015"/>
    </source>
</evidence>
<dbReference type="InterPro" id="IPR036388">
    <property type="entry name" value="WH-like_DNA-bd_sf"/>
</dbReference>
<dbReference type="GO" id="GO:0003723">
    <property type="term" value="F:RNA binding"/>
    <property type="evidence" value="ECO:0007669"/>
    <property type="project" value="InterPro"/>
</dbReference>
<accession>A0A239P9U5</accession>
<organism evidence="6 7">
    <name type="scientific">Streptosporangium subroseum</name>
    <dbReference type="NCBI Taxonomy" id="106412"/>
    <lineage>
        <taxon>Bacteria</taxon>
        <taxon>Bacillati</taxon>
        <taxon>Actinomycetota</taxon>
        <taxon>Actinomycetes</taxon>
        <taxon>Streptosporangiales</taxon>
        <taxon>Streptosporangiaceae</taxon>
        <taxon>Streptosporangium</taxon>
    </lineage>
</organism>
<keyword evidence="3" id="KW-0805">Transcription regulation</keyword>
<dbReference type="PIRSF" id="PIRSF036625">
    <property type="entry name" value="GAF_ANTAR"/>
    <property type="match status" value="1"/>
</dbReference>
<evidence type="ECO:0000256" key="2">
    <source>
        <dbReference type="ARBA" id="ARBA00022777"/>
    </source>
</evidence>
<dbReference type="SMART" id="SM00065">
    <property type="entry name" value="GAF"/>
    <property type="match status" value="1"/>
</dbReference>
<sequence>MSEVLYRRTAQVFVELADTLVAGFDVIDFLQMLAEHTVEIFEVDAAAILLADQRGALILMAASDDEVRLLELFQLQEQEGPCLDCFHSGEPVTCTDLSADSSRWPLFSAAAHEVGLHAVHAFPLRLRDQVLGTLGLFNTVPAELPQDTISVAQALADVATIGILNERTLREQHVITEQLQYALNSPVLIEQAKGMLAERARIDVGHAFTVIRKYARDHNRTVSSVAQDLISNAAGTTDLIAAAVAHRATRSR</sequence>
<dbReference type="PROSITE" id="PS50921">
    <property type="entry name" value="ANTAR"/>
    <property type="match status" value="1"/>
</dbReference>
<gene>
    <name evidence="6" type="ORF">SAMN05216276_11057</name>
</gene>
<dbReference type="InterPro" id="IPR005561">
    <property type="entry name" value="ANTAR"/>
</dbReference>
<evidence type="ECO:0000256" key="4">
    <source>
        <dbReference type="ARBA" id="ARBA00023163"/>
    </source>
</evidence>
<dbReference type="RefSeq" id="WP_245878976.1">
    <property type="nucleotide sequence ID" value="NZ_FZOD01000105.1"/>
</dbReference>
<dbReference type="EMBL" id="FZOD01000105">
    <property type="protein sequence ID" value="SNT63807.1"/>
    <property type="molecule type" value="Genomic_DNA"/>
</dbReference>
<dbReference type="SUPFAM" id="SSF52172">
    <property type="entry name" value="CheY-like"/>
    <property type="match status" value="1"/>
</dbReference>
<dbReference type="Gene3D" id="3.30.450.40">
    <property type="match status" value="1"/>
</dbReference>
<keyword evidence="1" id="KW-0808">Transferase</keyword>
<dbReference type="InterPro" id="IPR029016">
    <property type="entry name" value="GAF-like_dom_sf"/>
</dbReference>
<dbReference type="GO" id="GO:0016301">
    <property type="term" value="F:kinase activity"/>
    <property type="evidence" value="ECO:0007669"/>
    <property type="project" value="UniProtKB-KW"/>
</dbReference>
<reference evidence="6 7" key="1">
    <citation type="submission" date="2017-06" db="EMBL/GenBank/DDBJ databases">
        <authorList>
            <person name="Kim H.J."/>
            <person name="Triplett B.A."/>
        </authorList>
    </citation>
    <scope>NUCLEOTIDE SEQUENCE [LARGE SCALE GENOMIC DNA]</scope>
    <source>
        <strain evidence="6 7">CGMCC 4.2132</strain>
    </source>
</reference>
<proteinExistence type="predicted"/>
<evidence type="ECO:0000259" key="5">
    <source>
        <dbReference type="PROSITE" id="PS50921"/>
    </source>
</evidence>
<dbReference type="Pfam" id="PF03861">
    <property type="entry name" value="ANTAR"/>
    <property type="match status" value="1"/>
</dbReference>
<dbReference type="Proteomes" id="UP000198282">
    <property type="component" value="Unassembled WGS sequence"/>
</dbReference>
<dbReference type="Pfam" id="PF13185">
    <property type="entry name" value="GAF_2"/>
    <property type="match status" value="1"/>
</dbReference>
<keyword evidence="4" id="KW-0804">Transcription</keyword>
<feature type="domain" description="ANTAR" evidence="5">
    <location>
        <begin position="169"/>
        <end position="230"/>
    </location>
</feature>
<dbReference type="SUPFAM" id="SSF55781">
    <property type="entry name" value="GAF domain-like"/>
    <property type="match status" value="1"/>
</dbReference>
<dbReference type="SMART" id="SM01012">
    <property type="entry name" value="ANTAR"/>
    <property type="match status" value="1"/>
</dbReference>